<gene>
    <name evidence="1" type="ORF">LY89DRAFT_783143</name>
</gene>
<dbReference type="GeneID" id="28832379"/>
<dbReference type="Proteomes" id="UP000070700">
    <property type="component" value="Unassembled WGS sequence"/>
</dbReference>
<proteinExistence type="predicted"/>
<dbReference type="KEGG" id="psco:LY89DRAFT_783143"/>
<reference evidence="1 2" key="1">
    <citation type="submission" date="2015-10" db="EMBL/GenBank/DDBJ databases">
        <title>Full genome of DAOMC 229536 Phialocephala scopiformis, a fungal endophyte of spruce producing the potent anti-insectan compound rugulosin.</title>
        <authorList>
            <consortium name="DOE Joint Genome Institute"/>
            <person name="Walker A.K."/>
            <person name="Frasz S.L."/>
            <person name="Seifert K.A."/>
            <person name="Miller J.D."/>
            <person name="Mondo S.J."/>
            <person name="Labutti K."/>
            <person name="Lipzen A."/>
            <person name="Dockter R."/>
            <person name="Kennedy M."/>
            <person name="Grigoriev I.V."/>
            <person name="Spatafora J.W."/>
        </authorList>
    </citation>
    <scope>NUCLEOTIDE SEQUENCE [LARGE SCALE GENOMIC DNA]</scope>
    <source>
        <strain evidence="1 2">CBS 120377</strain>
    </source>
</reference>
<dbReference type="OrthoDB" id="3557967at2759"/>
<accession>A0A194X6T8</accession>
<sequence>MPLNIQFAFLGNGHNYFIRVIRVSENGLPQEGECVPATYGLPKSFDSKYKKKSYSKYFLFNIRGHDFLSHCGQWTNANGKVGYLETSSTAISELAQLEPLRIDNEKNGYDGSEMIISFGPRASSFFADVTAPALKRYKSSNLPLGLEDEIQKNMSVQGYGNIYEVMINPATSSEKEDGWVILYAEGKKFAFGGALPHRLKEVLKEAKEAKKGTFLRPKDNSIHRIYLNHQNPDEYVLLFNDGRCHASLHKDFRDDLEEVVSLWATGNGLPNFAFDFISSCACPKFSQTLQNASYYSKRGMFHLAKSNVDLALKYLRAAADEDETSKDIHDNLAIAIMAMRRKRGTDEILEARINHRSVHARRHRPRRLEHQDEDTLFRDEYMWILDEGYDVDELEEKLVNLQKQKADEWSYDKAVAGVIHEVGSPVRSSTKAEGEPYELEGVELAHEMSAAQYSRETEFGIDGKEISMSAKGSEKKLRFPFRLGNRLRKGKR</sequence>
<organism evidence="1 2">
    <name type="scientific">Mollisia scopiformis</name>
    <name type="common">Conifer needle endophyte fungus</name>
    <name type="synonym">Phialocephala scopiformis</name>
    <dbReference type="NCBI Taxonomy" id="149040"/>
    <lineage>
        <taxon>Eukaryota</taxon>
        <taxon>Fungi</taxon>
        <taxon>Dikarya</taxon>
        <taxon>Ascomycota</taxon>
        <taxon>Pezizomycotina</taxon>
        <taxon>Leotiomycetes</taxon>
        <taxon>Helotiales</taxon>
        <taxon>Mollisiaceae</taxon>
        <taxon>Mollisia</taxon>
    </lineage>
</organism>
<protein>
    <submittedName>
        <fullName evidence="1">Uncharacterized protein</fullName>
    </submittedName>
</protein>
<dbReference type="SUPFAM" id="SSF48452">
    <property type="entry name" value="TPR-like"/>
    <property type="match status" value="1"/>
</dbReference>
<evidence type="ECO:0000313" key="2">
    <source>
        <dbReference type="Proteomes" id="UP000070700"/>
    </source>
</evidence>
<dbReference type="AlphaFoldDB" id="A0A194X6T8"/>
<dbReference type="EMBL" id="KQ947417">
    <property type="protein sequence ID" value="KUJ15891.1"/>
    <property type="molecule type" value="Genomic_DNA"/>
</dbReference>
<dbReference type="RefSeq" id="XP_018070246.1">
    <property type="nucleotide sequence ID" value="XM_018222653.1"/>
</dbReference>
<evidence type="ECO:0000313" key="1">
    <source>
        <dbReference type="EMBL" id="KUJ15891.1"/>
    </source>
</evidence>
<keyword evidence="2" id="KW-1185">Reference proteome</keyword>
<dbReference type="InParanoid" id="A0A194X6T8"/>
<name>A0A194X6T8_MOLSC</name>
<dbReference type="InterPro" id="IPR011990">
    <property type="entry name" value="TPR-like_helical_dom_sf"/>
</dbReference>